<organism evidence="8 9">
    <name type="scientific">Castilleja foliolosa</name>
    <dbReference type="NCBI Taxonomy" id="1961234"/>
    <lineage>
        <taxon>Eukaryota</taxon>
        <taxon>Viridiplantae</taxon>
        <taxon>Streptophyta</taxon>
        <taxon>Embryophyta</taxon>
        <taxon>Tracheophyta</taxon>
        <taxon>Spermatophyta</taxon>
        <taxon>Magnoliopsida</taxon>
        <taxon>eudicotyledons</taxon>
        <taxon>Gunneridae</taxon>
        <taxon>Pentapetalae</taxon>
        <taxon>asterids</taxon>
        <taxon>lamiids</taxon>
        <taxon>Lamiales</taxon>
        <taxon>Orobanchaceae</taxon>
        <taxon>Pedicularideae</taxon>
        <taxon>Castillejinae</taxon>
        <taxon>Castilleja</taxon>
    </lineage>
</organism>
<dbReference type="InterPro" id="IPR047192">
    <property type="entry name" value="Euk_RPA1_DBD_C"/>
</dbReference>
<dbReference type="SUPFAM" id="SSF50249">
    <property type="entry name" value="Nucleic acid-binding proteins"/>
    <property type="match status" value="2"/>
</dbReference>
<evidence type="ECO:0000256" key="3">
    <source>
        <dbReference type="ARBA" id="ARBA00022771"/>
    </source>
</evidence>
<evidence type="ECO:0000256" key="5">
    <source>
        <dbReference type="ARBA" id="ARBA00023125"/>
    </source>
</evidence>
<evidence type="ECO:0000313" key="9">
    <source>
        <dbReference type="Proteomes" id="UP001632038"/>
    </source>
</evidence>
<evidence type="ECO:0000256" key="1">
    <source>
        <dbReference type="ARBA" id="ARBA00005690"/>
    </source>
</evidence>
<dbReference type="GO" id="GO:0003677">
    <property type="term" value="F:DNA binding"/>
    <property type="evidence" value="ECO:0007669"/>
    <property type="project" value="UniProtKB-KW"/>
</dbReference>
<evidence type="ECO:0000256" key="4">
    <source>
        <dbReference type="ARBA" id="ARBA00022833"/>
    </source>
</evidence>
<comment type="similarity">
    <text evidence="1">Belongs to the replication factor A protein 1 family.</text>
</comment>
<dbReference type="Pfam" id="PF08646">
    <property type="entry name" value="Rep_fac-A_C"/>
    <property type="match status" value="1"/>
</dbReference>
<evidence type="ECO:0000256" key="6">
    <source>
        <dbReference type="SAM" id="MobiDB-lite"/>
    </source>
</evidence>
<dbReference type="CDD" id="cd04476">
    <property type="entry name" value="RPA1_DBD_C"/>
    <property type="match status" value="1"/>
</dbReference>
<comment type="caution">
    <text evidence="8">The sequence shown here is derived from an EMBL/GenBank/DDBJ whole genome shotgun (WGS) entry which is preliminary data.</text>
</comment>
<name>A0ABD3CZ23_9LAMI</name>
<evidence type="ECO:0000259" key="7">
    <source>
        <dbReference type="Pfam" id="PF08646"/>
    </source>
</evidence>
<dbReference type="GO" id="GO:0008270">
    <property type="term" value="F:zinc ion binding"/>
    <property type="evidence" value="ECO:0007669"/>
    <property type="project" value="UniProtKB-KW"/>
</dbReference>
<evidence type="ECO:0000313" key="8">
    <source>
        <dbReference type="EMBL" id="KAL3633827.1"/>
    </source>
</evidence>
<dbReference type="InterPro" id="IPR012340">
    <property type="entry name" value="NA-bd_OB-fold"/>
</dbReference>
<proteinExistence type="inferred from homology"/>
<reference evidence="9" key="1">
    <citation type="journal article" date="2024" name="IScience">
        <title>Strigolactones Initiate the Formation of Haustorium-like Structures in Castilleja.</title>
        <authorList>
            <person name="Buerger M."/>
            <person name="Peterson D."/>
            <person name="Chory J."/>
        </authorList>
    </citation>
    <scope>NUCLEOTIDE SEQUENCE [LARGE SCALE GENOMIC DNA]</scope>
</reference>
<sequence>MLLTTTTQMACQRVRDIEQHQIPQTIEIRVLRKWISKGKKEELCYQFIDTYGDCIEATAEVKDIEYFDSIIQLQSCYKVSGYICTSPRTYMATVEHRASLVIGRKAKFDPVTNSNIPTTYFNFATYESIKTRIKDTKLLTDYIGRVEKNYMQSTGTGKLLQKTLLQDEMERKVEITLWPDMRHLIGDDVIPGDIVAITSTFVTEYNGLLQLESTYLTTVAVNPDVLQTIEHVNRLKALPAVQHTQTHDKIVTIMDLKQSSQQNIQSPKNFVCEAKIKEIHEDRGWYYVQCSKCSSKLYPQQGSGMWTFVCKDDDDITPNFRYSVNATIIDATGSADAVFFNESMQEMLNISCEDMVTKHANATDPKIVPQLLRSAIDTPRLLHLTLKNDGKIFVNNVSEVTSATATQSTTTGPGTSMFTPATTVPKPSMFTPATPLPKLSTSKRQAPASPAEQNRKKKRA</sequence>
<keyword evidence="5" id="KW-0238">DNA-binding</keyword>
<dbReference type="EMBL" id="JAVIJP010000029">
    <property type="protein sequence ID" value="KAL3633827.1"/>
    <property type="molecule type" value="Genomic_DNA"/>
</dbReference>
<keyword evidence="9" id="KW-1185">Reference proteome</keyword>
<dbReference type="PANTHER" id="PTHR47165">
    <property type="entry name" value="OS03G0429900 PROTEIN"/>
    <property type="match status" value="1"/>
</dbReference>
<dbReference type="AlphaFoldDB" id="A0ABD3CZ23"/>
<dbReference type="PANTHER" id="PTHR47165:SF4">
    <property type="entry name" value="OS03G0429900 PROTEIN"/>
    <property type="match status" value="1"/>
</dbReference>
<accession>A0ABD3CZ23</accession>
<keyword evidence="2" id="KW-0479">Metal-binding</keyword>
<feature type="compositionally biased region" description="Low complexity" evidence="6">
    <location>
        <begin position="404"/>
        <end position="416"/>
    </location>
</feature>
<keyword evidence="4" id="KW-0862">Zinc</keyword>
<keyword evidence="3" id="KW-0863">Zinc-finger</keyword>
<gene>
    <name evidence="8" type="ORF">CASFOL_022589</name>
</gene>
<dbReference type="InterPro" id="IPR013955">
    <property type="entry name" value="Rep_factor-A_C"/>
</dbReference>
<dbReference type="Gene3D" id="2.40.50.140">
    <property type="entry name" value="Nucleic acid-binding proteins"/>
    <property type="match status" value="3"/>
</dbReference>
<feature type="domain" description="Replication factor A C-terminal" evidence="7">
    <location>
        <begin position="270"/>
        <end position="386"/>
    </location>
</feature>
<evidence type="ECO:0000256" key="2">
    <source>
        <dbReference type="ARBA" id="ARBA00022723"/>
    </source>
</evidence>
<feature type="region of interest" description="Disordered" evidence="6">
    <location>
        <begin position="404"/>
        <end position="460"/>
    </location>
</feature>
<dbReference type="Proteomes" id="UP001632038">
    <property type="component" value="Unassembled WGS sequence"/>
</dbReference>
<protein>
    <recommendedName>
        <fullName evidence="7">Replication factor A C-terminal domain-containing protein</fullName>
    </recommendedName>
</protein>